<evidence type="ECO:0000313" key="9">
    <source>
        <dbReference type="Proteomes" id="UP001320544"/>
    </source>
</evidence>
<keyword evidence="6" id="KW-0472">Membrane</keyword>
<evidence type="ECO:0000256" key="4">
    <source>
        <dbReference type="ARBA" id="ARBA00022840"/>
    </source>
</evidence>
<dbReference type="InterPro" id="IPR003439">
    <property type="entry name" value="ABC_transporter-like_ATP-bd"/>
</dbReference>
<dbReference type="EMBL" id="AP025564">
    <property type="protein sequence ID" value="BDE96767.1"/>
    <property type="molecule type" value="Genomic_DNA"/>
</dbReference>
<keyword evidence="5" id="KW-1278">Translocase</keyword>
<feature type="domain" description="ABC transporter" evidence="7">
    <location>
        <begin position="4"/>
        <end position="236"/>
    </location>
</feature>
<dbReference type="PANTHER" id="PTHR43875:SF15">
    <property type="entry name" value="TREHALOSE IMPORT ATP-BINDING PROTEIN SUGC"/>
    <property type="match status" value="1"/>
</dbReference>
<evidence type="ECO:0000256" key="3">
    <source>
        <dbReference type="ARBA" id="ARBA00022741"/>
    </source>
</evidence>
<dbReference type="InterPro" id="IPR008995">
    <property type="entry name" value="Mo/tungstate-bd_C_term_dom"/>
</dbReference>
<dbReference type="Gene3D" id="3.40.50.300">
    <property type="entry name" value="P-loop containing nucleotide triphosphate hydrolases"/>
    <property type="match status" value="1"/>
</dbReference>
<dbReference type="SMART" id="SM00382">
    <property type="entry name" value="AAA"/>
    <property type="match status" value="1"/>
</dbReference>
<dbReference type="InterPro" id="IPR015855">
    <property type="entry name" value="ABC_transpr_MalK-like"/>
</dbReference>
<dbReference type="CDD" id="cd03301">
    <property type="entry name" value="ABC_MalK_N"/>
    <property type="match status" value="1"/>
</dbReference>
<dbReference type="GO" id="GO:0005524">
    <property type="term" value="F:ATP binding"/>
    <property type="evidence" value="ECO:0007669"/>
    <property type="project" value="UniProtKB-KW"/>
</dbReference>
<keyword evidence="1" id="KW-0813">Transport</keyword>
<dbReference type="SUPFAM" id="SSF52540">
    <property type="entry name" value="P-loop containing nucleoside triphosphate hydrolases"/>
    <property type="match status" value="1"/>
</dbReference>
<protein>
    <submittedName>
        <fullName evidence="8">ABC transporter ATP-binding protein</fullName>
    </submittedName>
</protein>
<dbReference type="Proteomes" id="UP001320544">
    <property type="component" value="Chromosome"/>
</dbReference>
<evidence type="ECO:0000256" key="6">
    <source>
        <dbReference type="ARBA" id="ARBA00023136"/>
    </source>
</evidence>
<reference evidence="8 9" key="1">
    <citation type="submission" date="2022-01" db="EMBL/GenBank/DDBJ databases">
        <title>Novel bile acid biosynthetic pathways are enriched in the microbiome of centenarians.</title>
        <authorList>
            <person name="Sato Y."/>
            <person name="Atarashi K."/>
            <person name="Plichta R.D."/>
            <person name="Arai Y."/>
            <person name="Sasajima S."/>
            <person name="Kearney M.S."/>
            <person name="Suda W."/>
            <person name="Takeshita K."/>
            <person name="Sasaki T."/>
            <person name="Okamoto S."/>
            <person name="Skelly N.A."/>
            <person name="Okamura Y."/>
            <person name="Vlamakis H."/>
            <person name="Li Y."/>
            <person name="Tanoue T."/>
            <person name="Takei H."/>
            <person name="Nittono H."/>
            <person name="Narushima S."/>
            <person name="Irie J."/>
            <person name="Itoh H."/>
            <person name="Moriya K."/>
            <person name="Sugiura Y."/>
            <person name="Suematsu M."/>
            <person name="Moritoki N."/>
            <person name="Shibata S."/>
            <person name="Littman R.D."/>
            <person name="Fischbach A.M."/>
            <person name="Uwamino Y."/>
            <person name="Inoue T."/>
            <person name="Honda A."/>
            <person name="Hattori M."/>
            <person name="Murai T."/>
            <person name="Xavier J.R."/>
            <person name="Hirose N."/>
            <person name="Honda K."/>
        </authorList>
    </citation>
    <scope>NUCLEOTIDE SEQUENCE [LARGE SCALE GENOMIC DNA]</scope>
    <source>
        <strain evidence="8 9">CE91-St30</strain>
    </source>
</reference>
<dbReference type="InterPro" id="IPR003593">
    <property type="entry name" value="AAA+_ATPase"/>
</dbReference>
<evidence type="ECO:0000256" key="5">
    <source>
        <dbReference type="ARBA" id="ARBA00022967"/>
    </source>
</evidence>
<dbReference type="SUPFAM" id="SSF50331">
    <property type="entry name" value="MOP-like"/>
    <property type="match status" value="1"/>
</dbReference>
<organism evidence="8 9">
    <name type="scientific">Raoultibacter timonensis</name>
    <dbReference type="NCBI Taxonomy" id="1907662"/>
    <lineage>
        <taxon>Bacteria</taxon>
        <taxon>Bacillati</taxon>
        <taxon>Actinomycetota</taxon>
        <taxon>Coriobacteriia</taxon>
        <taxon>Eggerthellales</taxon>
        <taxon>Eggerthellaceae</taxon>
        <taxon>Raoultibacter</taxon>
    </lineage>
</organism>
<evidence type="ECO:0000256" key="1">
    <source>
        <dbReference type="ARBA" id="ARBA00022448"/>
    </source>
</evidence>
<dbReference type="Gene3D" id="2.40.50.100">
    <property type="match status" value="1"/>
</dbReference>
<dbReference type="Pfam" id="PF17912">
    <property type="entry name" value="OB_MalK"/>
    <property type="match status" value="1"/>
</dbReference>
<sequence>MSFLELAQLTKTYGKGAIRAVDELSLRIEQGEFVVLVGSSGCGKSTTLRLVAGLETPTSGSIRLDGRTITHAPPAERNVAMVFQDFALYPHMTVFDNIAFPLKARKVPKREREERIRATASMLDISDLLDRKPSKLSGGQKQRVAIGRAIVRNPALFLMDEPLSNLDAKLRAQMRGELARLHGKTGATIVYVTHDQTEAMTLATKIVVMDQGRVQQIGTPGELYFHPRNLFTAAFIGSPQMNFLECRVDRGMLRFLDSPDGIPAPPGLAASLAQPRVVAGIRPENVLIGCDTASPCDQRIADAASSHEHYAMLTGRRLRDEIVGSDAYISFEVGDSVIVSKTSLESLHHAGGRDEVRLGLRREGLLYFDPISTLNITP</sequence>
<keyword evidence="2" id="KW-1003">Cell membrane</keyword>
<keyword evidence="4 8" id="KW-0067">ATP-binding</keyword>
<evidence type="ECO:0000313" key="8">
    <source>
        <dbReference type="EMBL" id="BDE96767.1"/>
    </source>
</evidence>
<accession>A0ABN6MFK2</accession>
<dbReference type="InterPro" id="IPR017871">
    <property type="entry name" value="ABC_transporter-like_CS"/>
</dbReference>
<evidence type="ECO:0000256" key="2">
    <source>
        <dbReference type="ARBA" id="ARBA00022475"/>
    </source>
</evidence>
<dbReference type="InterPro" id="IPR040582">
    <property type="entry name" value="OB_MalK-like"/>
</dbReference>
<dbReference type="PROSITE" id="PS50893">
    <property type="entry name" value="ABC_TRANSPORTER_2"/>
    <property type="match status" value="1"/>
</dbReference>
<proteinExistence type="predicted"/>
<dbReference type="InterPro" id="IPR047641">
    <property type="entry name" value="ABC_transpr_MalK/UgpC-like"/>
</dbReference>
<evidence type="ECO:0000259" key="7">
    <source>
        <dbReference type="PROSITE" id="PS50893"/>
    </source>
</evidence>
<dbReference type="InterPro" id="IPR027417">
    <property type="entry name" value="P-loop_NTPase"/>
</dbReference>
<keyword evidence="9" id="KW-1185">Reference proteome</keyword>
<dbReference type="PROSITE" id="PS00211">
    <property type="entry name" value="ABC_TRANSPORTER_1"/>
    <property type="match status" value="1"/>
</dbReference>
<dbReference type="Pfam" id="PF00005">
    <property type="entry name" value="ABC_tran"/>
    <property type="match status" value="1"/>
</dbReference>
<keyword evidence="3" id="KW-0547">Nucleotide-binding</keyword>
<gene>
    <name evidence="8" type="ORF">CE91St30_21000</name>
</gene>
<dbReference type="PANTHER" id="PTHR43875">
    <property type="entry name" value="MALTODEXTRIN IMPORT ATP-BINDING PROTEIN MSMX"/>
    <property type="match status" value="1"/>
</dbReference>
<name>A0ABN6MFK2_9ACTN</name>
<dbReference type="RefSeq" id="WP_244385967.1">
    <property type="nucleotide sequence ID" value="NZ_AP025564.1"/>
</dbReference>